<dbReference type="EMBL" id="CP012748">
    <property type="protein sequence ID" value="ALL70130.1"/>
    <property type="molecule type" value="Genomic_DNA"/>
</dbReference>
<accession>A0A0P0RMR8</accession>
<organism evidence="1 2">
    <name type="scientific">Paraburkholderia caribensis MBA4</name>
    <dbReference type="NCBI Taxonomy" id="1323664"/>
    <lineage>
        <taxon>Bacteria</taxon>
        <taxon>Pseudomonadati</taxon>
        <taxon>Pseudomonadota</taxon>
        <taxon>Betaproteobacteria</taxon>
        <taxon>Burkholderiales</taxon>
        <taxon>Burkholderiaceae</taxon>
        <taxon>Paraburkholderia</taxon>
    </lineage>
</organism>
<dbReference type="Proteomes" id="UP000019146">
    <property type="component" value="Plasmid unnamed"/>
</dbReference>
<name>A0A0P0RMR8_9BURK</name>
<dbReference type="AlphaFoldDB" id="A0A0P0RMR8"/>
<keyword evidence="1" id="KW-0614">Plasmid</keyword>
<evidence type="ECO:0000313" key="1">
    <source>
        <dbReference type="EMBL" id="ALL70130.1"/>
    </source>
</evidence>
<proteinExistence type="predicted"/>
<protein>
    <submittedName>
        <fullName evidence="1">Uncharacterized protein</fullName>
    </submittedName>
</protein>
<dbReference type="KEGG" id="bcai:K788_0001515"/>
<reference evidence="1 2" key="1">
    <citation type="journal article" date="2014" name="Genome Announc.">
        <title>Draft Genome Sequence of the Haloacid-Degrading Burkholderia caribensis Strain MBA4.</title>
        <authorList>
            <person name="Pan Y."/>
            <person name="Kong K.F."/>
            <person name="Tsang J.S."/>
        </authorList>
    </citation>
    <scope>NUCLEOTIDE SEQUENCE [LARGE SCALE GENOMIC DNA]</scope>
    <source>
        <strain evidence="1 2">MBA4</strain>
        <plasmid evidence="2">Plasmid</plasmid>
    </source>
</reference>
<evidence type="ECO:0000313" key="2">
    <source>
        <dbReference type="Proteomes" id="UP000019146"/>
    </source>
</evidence>
<gene>
    <name evidence="1" type="ORF">K788_0001515</name>
</gene>
<geneLocation type="plasmid" evidence="2"/>
<sequence length="54" mass="5940">MKKDKCFRFDCPIWGPRKKSNAPDSGTPAHFILLAGSIALHRSEPARSTPSVES</sequence>